<evidence type="ECO:0000256" key="2">
    <source>
        <dbReference type="SAM" id="Phobius"/>
    </source>
</evidence>
<evidence type="ECO:0000256" key="1">
    <source>
        <dbReference type="SAM" id="MobiDB-lite"/>
    </source>
</evidence>
<protein>
    <submittedName>
        <fullName evidence="3">DUF3068 domain-containing protein</fullName>
    </submittedName>
</protein>
<feature type="region of interest" description="Disordered" evidence="1">
    <location>
        <begin position="336"/>
        <end position="397"/>
    </location>
</feature>
<name>A0ABX8SB29_9ACTN</name>
<gene>
    <name evidence="3" type="ORF">KV203_18650</name>
</gene>
<reference evidence="3" key="1">
    <citation type="submission" date="2021-07" db="EMBL/GenBank/DDBJ databases">
        <title>Candidatus Kaistella beijingensis sp. nov. isolated from a municipal wastewater treatment plant is involved in sludge foaming.</title>
        <authorList>
            <person name="Song Y."/>
            <person name="Liu S.-J."/>
        </authorList>
    </citation>
    <scope>NUCLEOTIDE SEQUENCE</scope>
    <source>
        <strain evidence="3">DSM 43998</strain>
    </source>
</reference>
<keyword evidence="4" id="KW-1185">Reference proteome</keyword>
<evidence type="ECO:0000313" key="3">
    <source>
        <dbReference type="EMBL" id="QXQ13775.1"/>
    </source>
</evidence>
<keyword evidence="2" id="KW-0472">Membrane</keyword>
<evidence type="ECO:0000313" key="4">
    <source>
        <dbReference type="Proteomes" id="UP000887023"/>
    </source>
</evidence>
<dbReference type="InterPro" id="IPR021424">
    <property type="entry name" value="PorA"/>
</dbReference>
<sequence length="397" mass="42716">MAEGPGSGKRLACLLVGLGALLLTAALLIPTYAIGKIAKTPLDLEITTIATTAPDKGAQVLDARSLTTPTGKAQVNANVPLVSQRFLTVEEPADADRVTLQAGQTLRRTDKQGDTGLLTATVDRVTIDRTTGEPLDDPIGSIQVQADQPAEEVPHTGLQYRFPIGTEKKSYPFFDINARQSADMSFVDETEISGLKVYHFKQTIPPVDLSKVVNSPANKLSLPADKWGVPGGADPVTMTRWYTDEREVWVEPKTGTIVRGQEQVYQYYARAADKPEVTVLQAALAFDENTVESQAATAKQYVDEIALYGRFLPISFGIVGLLALLAGIFLGIRGGSGGRGRRSPAVATDPPDTGAHAMPDPADPPAPGYRTEATGRSEIDAPTEVIYPRFDEYPRDR</sequence>
<dbReference type="Pfam" id="PF11271">
    <property type="entry name" value="PorA"/>
    <property type="match status" value="1"/>
</dbReference>
<feature type="transmembrane region" description="Helical" evidence="2">
    <location>
        <begin position="311"/>
        <end position="332"/>
    </location>
</feature>
<dbReference type="EMBL" id="CP079105">
    <property type="protein sequence ID" value="QXQ13775.1"/>
    <property type="molecule type" value="Genomic_DNA"/>
</dbReference>
<organism evidence="3 4">
    <name type="scientific">Skermania pinensis</name>
    <dbReference type="NCBI Taxonomy" id="39122"/>
    <lineage>
        <taxon>Bacteria</taxon>
        <taxon>Bacillati</taxon>
        <taxon>Actinomycetota</taxon>
        <taxon>Actinomycetes</taxon>
        <taxon>Mycobacteriales</taxon>
        <taxon>Gordoniaceae</taxon>
        <taxon>Skermania</taxon>
    </lineage>
</organism>
<keyword evidence="2" id="KW-1133">Transmembrane helix</keyword>
<accession>A0ABX8SB29</accession>
<dbReference type="RefSeq" id="WP_083530273.1">
    <property type="nucleotide sequence ID" value="NZ_CBCRUZ010000015.1"/>
</dbReference>
<proteinExistence type="predicted"/>
<keyword evidence="2" id="KW-0812">Transmembrane</keyword>
<dbReference type="Proteomes" id="UP000887023">
    <property type="component" value="Chromosome"/>
</dbReference>